<keyword evidence="2" id="KW-0472">Membrane</keyword>
<evidence type="ECO:0000313" key="4">
    <source>
        <dbReference type="Proteomes" id="UP000012960"/>
    </source>
</evidence>
<feature type="transmembrane region" description="Helical" evidence="2">
    <location>
        <begin position="40"/>
        <end position="60"/>
    </location>
</feature>
<evidence type="ECO:0000256" key="2">
    <source>
        <dbReference type="SAM" id="Phobius"/>
    </source>
</evidence>
<sequence>MKLSDGDERRGDDGSTPRCSEVSGGDEALKRRRMGRHGRTLLLLLAIVGGDSLYCEMTIMPSVSEPNLFRCSPGAHCDVGPAAYLL</sequence>
<feature type="region of interest" description="Disordered" evidence="1">
    <location>
        <begin position="1"/>
        <end position="31"/>
    </location>
</feature>
<keyword evidence="2" id="KW-0812">Transmembrane</keyword>
<evidence type="ECO:0000256" key="1">
    <source>
        <dbReference type="SAM" id="MobiDB-lite"/>
    </source>
</evidence>
<keyword evidence="2" id="KW-1133">Transmembrane helix</keyword>
<reference evidence="3" key="1">
    <citation type="submission" date="2021-05" db="UniProtKB">
        <authorList>
            <consortium name="EnsemblPlants"/>
        </authorList>
    </citation>
    <scope>IDENTIFICATION</scope>
    <source>
        <strain evidence="3">subsp. malaccensis</strain>
    </source>
</reference>
<dbReference type="Gramene" id="Ma02_t15710.1">
    <property type="protein sequence ID" value="Ma02_p15710.1"/>
    <property type="gene ID" value="Ma02_g15710"/>
</dbReference>
<dbReference type="EnsemblPlants" id="Ma02_t15710.1">
    <property type="protein sequence ID" value="Ma02_p15710.1"/>
    <property type="gene ID" value="Ma02_g15710"/>
</dbReference>
<evidence type="ECO:0000313" key="3">
    <source>
        <dbReference type="EnsemblPlants" id="Ma02_p15710.1"/>
    </source>
</evidence>
<name>A0A804I386_MUSAM</name>
<organism evidence="3 4">
    <name type="scientific">Musa acuminata subsp. malaccensis</name>
    <name type="common">Wild banana</name>
    <name type="synonym">Musa malaccensis</name>
    <dbReference type="NCBI Taxonomy" id="214687"/>
    <lineage>
        <taxon>Eukaryota</taxon>
        <taxon>Viridiplantae</taxon>
        <taxon>Streptophyta</taxon>
        <taxon>Embryophyta</taxon>
        <taxon>Tracheophyta</taxon>
        <taxon>Spermatophyta</taxon>
        <taxon>Magnoliopsida</taxon>
        <taxon>Liliopsida</taxon>
        <taxon>Zingiberales</taxon>
        <taxon>Musaceae</taxon>
        <taxon>Musa</taxon>
    </lineage>
</organism>
<protein>
    <submittedName>
        <fullName evidence="3">Uncharacterized protein</fullName>
    </submittedName>
</protein>
<dbReference type="InParanoid" id="A0A804I386"/>
<dbReference type="Proteomes" id="UP000012960">
    <property type="component" value="Unplaced"/>
</dbReference>
<feature type="compositionally biased region" description="Basic and acidic residues" evidence="1">
    <location>
        <begin position="1"/>
        <end position="15"/>
    </location>
</feature>
<keyword evidence="4" id="KW-1185">Reference proteome</keyword>
<proteinExistence type="predicted"/>
<dbReference type="AlphaFoldDB" id="A0A804I386"/>
<accession>A0A804I386</accession>